<gene>
    <name evidence="1" type="ORF">NCTC11976_01469</name>
</gene>
<reference evidence="1 2" key="1">
    <citation type="submission" date="2018-12" db="EMBL/GenBank/DDBJ databases">
        <authorList>
            <consortium name="Pathogen Informatics"/>
        </authorList>
    </citation>
    <scope>NUCLEOTIDE SEQUENCE [LARGE SCALE GENOMIC DNA]</scope>
    <source>
        <strain evidence="1 2">NCTC11976</strain>
    </source>
</reference>
<accession>A0ABY6T545</accession>
<name>A0ABY6T545_9GAMM</name>
<dbReference type="EMBL" id="LR134173">
    <property type="protein sequence ID" value="VEB35657.1"/>
    <property type="molecule type" value="Genomic_DNA"/>
</dbReference>
<organism evidence="1 2">
    <name type="scientific">Legionella cherrii</name>
    <dbReference type="NCBI Taxonomy" id="28084"/>
    <lineage>
        <taxon>Bacteria</taxon>
        <taxon>Pseudomonadati</taxon>
        <taxon>Pseudomonadota</taxon>
        <taxon>Gammaproteobacteria</taxon>
        <taxon>Legionellales</taxon>
        <taxon>Legionellaceae</taxon>
        <taxon>Legionella</taxon>
    </lineage>
</organism>
<protein>
    <submittedName>
        <fullName evidence="1">Uncharacterized protein</fullName>
    </submittedName>
</protein>
<keyword evidence="2" id="KW-1185">Reference proteome</keyword>
<evidence type="ECO:0000313" key="2">
    <source>
        <dbReference type="Proteomes" id="UP000277577"/>
    </source>
</evidence>
<proteinExistence type="predicted"/>
<sequence length="71" mass="8104">MRFSDVWDELAKMLEGAPGLEAKTLLIILWQRAPEQYNQKPFTYIATTGSRLAAGLWSRTSGYFQATYSTR</sequence>
<evidence type="ECO:0000313" key="1">
    <source>
        <dbReference type="EMBL" id="VEB35657.1"/>
    </source>
</evidence>
<dbReference type="Proteomes" id="UP000277577">
    <property type="component" value="Chromosome"/>
</dbReference>